<dbReference type="EMBL" id="GETE01001311">
    <property type="protein sequence ID" value="JAT78695.1"/>
    <property type="molecule type" value="Transcribed_RNA"/>
</dbReference>
<organism evidence="1">
    <name type="scientific">Ornithodoros brasiliensis</name>
    <name type="common">Mouro tick</name>
    <dbReference type="NCBI Taxonomy" id="888526"/>
    <lineage>
        <taxon>Eukaryota</taxon>
        <taxon>Metazoa</taxon>
        <taxon>Ecdysozoa</taxon>
        <taxon>Arthropoda</taxon>
        <taxon>Chelicerata</taxon>
        <taxon>Arachnida</taxon>
        <taxon>Acari</taxon>
        <taxon>Parasitiformes</taxon>
        <taxon>Ixodida</taxon>
        <taxon>Ixodoidea</taxon>
        <taxon>Argasidae</taxon>
        <taxon>Ornithodorinae</taxon>
        <taxon>Ornithodoros</taxon>
    </lineage>
</organism>
<protein>
    <submittedName>
        <fullName evidence="1">Uncharacterized protein</fullName>
    </submittedName>
</protein>
<feature type="non-terminal residue" evidence="1">
    <location>
        <position position="1"/>
    </location>
</feature>
<accession>A0A1D2AID7</accession>
<evidence type="ECO:0000313" key="1">
    <source>
        <dbReference type="EMBL" id="JAT78695.1"/>
    </source>
</evidence>
<reference evidence="1" key="1">
    <citation type="submission" date="2016-07" db="EMBL/GenBank/DDBJ databases">
        <title>Salivary Glands transcriptome analysis on engorged females of Ornithodoros brasiliensis (Acari:Argasidae).</title>
        <authorList>
            <person name="Simons S.M."/>
            <person name="Carvalho E."/>
            <person name="Junqueira-de-Azevedo I."/>
            <person name="Ho P.L."/>
            <person name="Giovanni D."/>
            <person name="Mendonca R."/>
            <person name="Onofrio V."/>
            <person name="Landulfo G."/>
            <person name="Ramirez D."/>
            <person name="Barros-Battesti D."/>
        </authorList>
    </citation>
    <scope>NUCLEOTIDE SEQUENCE</scope>
    <source>
        <strain evidence="1">Female</strain>
        <tissue evidence="1">Salivary gland</tissue>
    </source>
</reference>
<sequence>KQTLCWNSSMQKTLTNVDVPKTSTMSVSGVESMSTELFVVAWDKGRMFVKWTSFMQGWKWCLSFWSSNWSRKILILEQVWSNKHHVLEHIRSNL</sequence>
<dbReference type="AlphaFoldDB" id="A0A1D2AID7"/>
<proteinExistence type="predicted"/>
<name>A0A1D2AID7_ORNBR</name>